<dbReference type="EMBL" id="AP018449">
    <property type="protein sequence ID" value="BBB89622.1"/>
    <property type="molecule type" value="Genomic_DNA"/>
</dbReference>
<keyword evidence="4 7" id="KW-0812">Transmembrane</keyword>
<keyword evidence="5 7" id="KW-1133">Transmembrane helix</keyword>
<dbReference type="KEGG" id="mana:MAMMFC1_00255"/>
<feature type="transmembrane region" description="Helical" evidence="7">
    <location>
        <begin position="188"/>
        <end position="207"/>
    </location>
</feature>
<feature type="transmembrane region" description="Helical" evidence="7">
    <location>
        <begin position="213"/>
        <end position="233"/>
    </location>
</feature>
<comment type="subcellular location">
    <subcellularLocation>
        <location evidence="1 7">Cell membrane</location>
        <topology evidence="1 7">Multi-pass membrane protein</topology>
    </subcellularLocation>
</comment>
<dbReference type="AlphaFoldDB" id="A0A348AEX4"/>
<dbReference type="PROSITE" id="PS50928">
    <property type="entry name" value="ABC_TM1"/>
    <property type="match status" value="1"/>
</dbReference>
<keyword evidence="10" id="KW-1185">Reference proteome</keyword>
<dbReference type="Pfam" id="PF00528">
    <property type="entry name" value="BPD_transp_1"/>
    <property type="match status" value="1"/>
</dbReference>
<evidence type="ECO:0000256" key="6">
    <source>
        <dbReference type="ARBA" id="ARBA00023136"/>
    </source>
</evidence>
<gene>
    <name evidence="9" type="primary">ssuC_12</name>
    <name evidence="9" type="ORF">MAMMFC1_00255</name>
</gene>
<dbReference type="CDD" id="cd06261">
    <property type="entry name" value="TM_PBP2"/>
    <property type="match status" value="1"/>
</dbReference>
<dbReference type="RefSeq" id="WP_126310375.1">
    <property type="nucleotide sequence ID" value="NZ_AP018449.1"/>
</dbReference>
<feature type="transmembrane region" description="Helical" evidence="7">
    <location>
        <begin position="124"/>
        <end position="142"/>
    </location>
</feature>
<keyword evidence="3" id="KW-1003">Cell membrane</keyword>
<evidence type="ECO:0000256" key="7">
    <source>
        <dbReference type="RuleBase" id="RU363032"/>
    </source>
</evidence>
<evidence type="ECO:0000313" key="9">
    <source>
        <dbReference type="EMBL" id="BBB89622.1"/>
    </source>
</evidence>
<dbReference type="GO" id="GO:0005886">
    <property type="term" value="C:plasma membrane"/>
    <property type="evidence" value="ECO:0007669"/>
    <property type="project" value="UniProtKB-SubCell"/>
</dbReference>
<dbReference type="PANTHER" id="PTHR30151:SF0">
    <property type="entry name" value="ABC TRANSPORTER PERMEASE PROTEIN MJ0413-RELATED"/>
    <property type="match status" value="1"/>
</dbReference>
<keyword evidence="2 7" id="KW-0813">Transport</keyword>
<evidence type="ECO:0000256" key="3">
    <source>
        <dbReference type="ARBA" id="ARBA00022475"/>
    </source>
</evidence>
<dbReference type="OrthoDB" id="9804353at2"/>
<feature type="domain" description="ABC transmembrane type-1" evidence="8">
    <location>
        <begin position="82"/>
        <end position="266"/>
    </location>
</feature>
<sequence>MTNVRVVGVLQEKNTAYKIRGIEGFRLAGTLLKKTVAILVLLILWEVAPQTGLADRTFLPPLSDVLKAWWQLLQSGELADHVISSLVRAWGGYFLAIAYGIPLGIAMGWYKVVSEVLNPLVETFRNTAALALFPLFILLLGIGEVSKIAIVVYACSWPILLNTIGGVKNVDPLLIKSARSMGVSHFTLFYKVILPAAVPSIFTGIRLSGATSILVLVAAEMIGAKAGLGYLIIYSQYSFQVPNMYAGIITISIIGLLVNKTLIYLEKKFTIWKPEVSI</sequence>
<dbReference type="GO" id="GO:0042918">
    <property type="term" value="P:alkanesulfonate transmembrane transport"/>
    <property type="evidence" value="ECO:0007669"/>
    <property type="project" value="UniProtKB-ARBA"/>
</dbReference>
<feature type="transmembrane region" description="Helical" evidence="7">
    <location>
        <begin position="245"/>
        <end position="265"/>
    </location>
</feature>
<dbReference type="Proteomes" id="UP000276437">
    <property type="component" value="Chromosome"/>
</dbReference>
<keyword evidence="6 7" id="KW-0472">Membrane</keyword>
<dbReference type="FunFam" id="1.10.3720.10:FF:000003">
    <property type="entry name" value="Aliphatic sulfonate ABC transporter permease"/>
    <property type="match status" value="1"/>
</dbReference>
<dbReference type="Gene3D" id="1.10.3720.10">
    <property type="entry name" value="MetI-like"/>
    <property type="match status" value="1"/>
</dbReference>
<accession>A0A348AEX4</accession>
<protein>
    <submittedName>
        <fullName evidence="9">Putative aliphatic sulfonates transport permease protein SsuC</fullName>
    </submittedName>
</protein>
<name>A0A348AEX4_9FIRM</name>
<evidence type="ECO:0000313" key="10">
    <source>
        <dbReference type="Proteomes" id="UP000276437"/>
    </source>
</evidence>
<dbReference type="InterPro" id="IPR035906">
    <property type="entry name" value="MetI-like_sf"/>
</dbReference>
<dbReference type="PANTHER" id="PTHR30151">
    <property type="entry name" value="ALKANE SULFONATE ABC TRANSPORTER-RELATED, MEMBRANE SUBUNIT"/>
    <property type="match status" value="1"/>
</dbReference>
<proteinExistence type="inferred from homology"/>
<organism evidence="9 10">
    <name type="scientific">Methylomusa anaerophila</name>
    <dbReference type="NCBI Taxonomy" id="1930071"/>
    <lineage>
        <taxon>Bacteria</taxon>
        <taxon>Bacillati</taxon>
        <taxon>Bacillota</taxon>
        <taxon>Negativicutes</taxon>
        <taxon>Selenomonadales</taxon>
        <taxon>Sporomusaceae</taxon>
        <taxon>Methylomusa</taxon>
    </lineage>
</organism>
<feature type="transmembrane region" description="Helical" evidence="7">
    <location>
        <begin position="27"/>
        <end position="45"/>
    </location>
</feature>
<evidence type="ECO:0000256" key="4">
    <source>
        <dbReference type="ARBA" id="ARBA00022692"/>
    </source>
</evidence>
<dbReference type="InterPro" id="IPR000515">
    <property type="entry name" value="MetI-like"/>
</dbReference>
<reference evidence="9 10" key="1">
    <citation type="journal article" date="2018" name="Int. J. Syst. Evol. Microbiol.">
        <title>Methylomusa anaerophila gen. nov., sp. nov., an anaerobic methanol-utilizing bacterium isolated from a microbial fuel cell.</title>
        <authorList>
            <person name="Amano N."/>
            <person name="Yamamuro A."/>
            <person name="Miyahara M."/>
            <person name="Kouzuma A."/>
            <person name="Abe T."/>
            <person name="Watanabe K."/>
        </authorList>
    </citation>
    <scope>NUCLEOTIDE SEQUENCE [LARGE SCALE GENOMIC DNA]</scope>
    <source>
        <strain evidence="9 10">MMFC1</strain>
    </source>
</reference>
<evidence type="ECO:0000256" key="1">
    <source>
        <dbReference type="ARBA" id="ARBA00004651"/>
    </source>
</evidence>
<dbReference type="SUPFAM" id="SSF161098">
    <property type="entry name" value="MetI-like"/>
    <property type="match status" value="1"/>
</dbReference>
<feature type="transmembrane region" description="Helical" evidence="7">
    <location>
        <begin position="90"/>
        <end position="112"/>
    </location>
</feature>
<evidence type="ECO:0000259" key="8">
    <source>
        <dbReference type="PROSITE" id="PS50928"/>
    </source>
</evidence>
<evidence type="ECO:0000256" key="5">
    <source>
        <dbReference type="ARBA" id="ARBA00022989"/>
    </source>
</evidence>
<comment type="similarity">
    <text evidence="7">Belongs to the binding-protein-dependent transport system permease family.</text>
</comment>
<evidence type="ECO:0000256" key="2">
    <source>
        <dbReference type="ARBA" id="ARBA00022448"/>
    </source>
</evidence>